<dbReference type="InterPro" id="IPR002625">
    <property type="entry name" value="Smr_dom"/>
</dbReference>
<reference evidence="3 4" key="1">
    <citation type="submission" date="2022-11" db="EMBL/GenBank/DDBJ databases">
        <title>Minimal conservation of predation-associated metabolite biosynthetic gene clusters underscores biosynthetic potential of Myxococcota including descriptions for ten novel species: Archangium lansinium sp. nov., Myxococcus landrumus sp. nov., Nannocystis bai.</title>
        <authorList>
            <person name="Ahearne A."/>
            <person name="Stevens C."/>
            <person name="Dowd S."/>
        </authorList>
    </citation>
    <scope>NUCLEOTIDE SEQUENCE [LARGE SCALE GENOMIC DNA]</scope>
    <source>
        <strain evidence="3 4">NCELM</strain>
    </source>
</reference>
<feature type="domain" description="Smr" evidence="2">
    <location>
        <begin position="122"/>
        <end position="173"/>
    </location>
</feature>
<feature type="region of interest" description="Disordered" evidence="1">
    <location>
        <begin position="53"/>
        <end position="73"/>
    </location>
</feature>
<feature type="compositionally biased region" description="Low complexity" evidence="1">
    <location>
        <begin position="63"/>
        <end position="73"/>
    </location>
</feature>
<evidence type="ECO:0000259" key="2">
    <source>
        <dbReference type="PROSITE" id="PS50828"/>
    </source>
</evidence>
<dbReference type="Pfam" id="PF01713">
    <property type="entry name" value="Smr"/>
    <property type="match status" value="1"/>
</dbReference>
<comment type="caution">
    <text evidence="3">The sequence shown here is derived from an EMBL/GenBank/DDBJ whole genome shotgun (WGS) entry which is preliminary data.</text>
</comment>
<feature type="non-terminal residue" evidence="3">
    <location>
        <position position="1"/>
    </location>
</feature>
<evidence type="ECO:0000313" key="4">
    <source>
        <dbReference type="Proteomes" id="UP001217838"/>
    </source>
</evidence>
<evidence type="ECO:0000313" key="3">
    <source>
        <dbReference type="EMBL" id="MDC0667333.1"/>
    </source>
</evidence>
<dbReference type="PROSITE" id="PS50828">
    <property type="entry name" value="SMR"/>
    <property type="match status" value="1"/>
</dbReference>
<protein>
    <submittedName>
        <fullName evidence="3">Smr/MutS family protein</fullName>
    </submittedName>
</protein>
<evidence type="ECO:0000256" key="1">
    <source>
        <dbReference type="SAM" id="MobiDB-lite"/>
    </source>
</evidence>
<dbReference type="InterPro" id="IPR036063">
    <property type="entry name" value="Smr_dom_sf"/>
</dbReference>
<keyword evidence="4" id="KW-1185">Reference proteome</keyword>
<accession>A0ABT5AZS3</accession>
<dbReference type="SMART" id="SM00463">
    <property type="entry name" value="SMR"/>
    <property type="match status" value="1"/>
</dbReference>
<dbReference type="SUPFAM" id="SSF160443">
    <property type="entry name" value="SMR domain-like"/>
    <property type="match status" value="1"/>
</dbReference>
<organism evidence="3 4">
    <name type="scientific">Nannocystis radixulma</name>
    <dbReference type="NCBI Taxonomy" id="2995305"/>
    <lineage>
        <taxon>Bacteria</taxon>
        <taxon>Pseudomonadati</taxon>
        <taxon>Myxococcota</taxon>
        <taxon>Polyangia</taxon>
        <taxon>Nannocystales</taxon>
        <taxon>Nannocystaceae</taxon>
        <taxon>Nannocystis</taxon>
    </lineage>
</organism>
<dbReference type="RefSeq" id="WP_271995320.1">
    <property type="nucleotide sequence ID" value="NZ_JAQNDN010000001.1"/>
</dbReference>
<name>A0ABT5AZS3_9BACT</name>
<dbReference type="EMBL" id="JAQNDN010000001">
    <property type="protein sequence ID" value="MDC0667333.1"/>
    <property type="molecule type" value="Genomic_DNA"/>
</dbReference>
<dbReference type="Proteomes" id="UP001217838">
    <property type="component" value="Unassembled WGS sequence"/>
</dbReference>
<proteinExistence type="predicted"/>
<sequence length="206" mass="21694">GAALDFDVIRVVTRLPAASCPKKHVLADIPAAGSSRTPARADARARDVALGSPADLVHPPASPAAAGGADTTAPGRGLAVLQTRTWAGTGWRDEPGRTHEHTRAAAELVARARRGRLPTLRLRGLRREPALEALAAFVARERAARSRYVRIVTGKGLGSPGDPVLKEALAEWCASTAGEAEVTAWAPELDVRGEYGSVILQLRPWG</sequence>
<gene>
    <name evidence="3" type="ORF">POL58_06275</name>
</gene>
<dbReference type="Gene3D" id="3.30.1370.110">
    <property type="match status" value="1"/>
</dbReference>